<dbReference type="InterPro" id="IPR006175">
    <property type="entry name" value="YjgF/YER057c/UK114"/>
</dbReference>
<dbReference type="Pfam" id="PF01042">
    <property type="entry name" value="Ribonuc_L-PSP"/>
    <property type="match status" value="1"/>
</dbReference>
<dbReference type="Proteomes" id="UP001152533">
    <property type="component" value="Unassembled WGS sequence"/>
</dbReference>
<keyword evidence="2" id="KW-1185">Reference proteome</keyword>
<accession>A0A9W4S8A7</accession>
<sequence>MSHLTFFTYEGFGSKALESHAYNQAVRMDNQIWISGQDQIFFPAHRHSHTLILLSGGWDRQTTELSPDITTQIDQAFDNVDFVLKDAGGKGWEQVAVVRSYHVDLSDKAQEAMVRNFRRWLPDHKALWTAVGVKKLGDERMLVEIEVVAHDSVKKYHV</sequence>
<proteinExistence type="predicted"/>
<evidence type="ECO:0000313" key="1">
    <source>
        <dbReference type="EMBL" id="CAI0654756.1"/>
    </source>
</evidence>
<evidence type="ECO:0000313" key="2">
    <source>
        <dbReference type="Proteomes" id="UP001152533"/>
    </source>
</evidence>
<protein>
    <submittedName>
        <fullName evidence="1">Uncharacterized protein</fullName>
    </submittedName>
</protein>
<organism evidence="1 2">
    <name type="scientific">Colletotrichum noveboracense</name>
    <dbReference type="NCBI Taxonomy" id="2664923"/>
    <lineage>
        <taxon>Eukaryota</taxon>
        <taxon>Fungi</taxon>
        <taxon>Dikarya</taxon>
        <taxon>Ascomycota</taxon>
        <taxon>Pezizomycotina</taxon>
        <taxon>Sordariomycetes</taxon>
        <taxon>Hypocreomycetidae</taxon>
        <taxon>Glomerellales</taxon>
        <taxon>Glomerellaceae</taxon>
        <taxon>Colletotrichum</taxon>
        <taxon>Colletotrichum gloeosporioides species complex</taxon>
    </lineage>
</organism>
<dbReference type="InterPro" id="IPR035959">
    <property type="entry name" value="RutC-like_sf"/>
</dbReference>
<dbReference type="AlphaFoldDB" id="A0A9W4S8A7"/>
<name>A0A9W4S8A7_9PEZI</name>
<dbReference type="Gene3D" id="3.30.1330.40">
    <property type="entry name" value="RutC-like"/>
    <property type="match status" value="1"/>
</dbReference>
<dbReference type="PANTHER" id="PTHR43857">
    <property type="entry name" value="BLR7761 PROTEIN"/>
    <property type="match status" value="1"/>
</dbReference>
<dbReference type="EMBL" id="CAMGZC010002342">
    <property type="protein sequence ID" value="CAI0654756.1"/>
    <property type="molecule type" value="Genomic_DNA"/>
</dbReference>
<dbReference type="SUPFAM" id="SSF55298">
    <property type="entry name" value="YjgF-like"/>
    <property type="match status" value="1"/>
</dbReference>
<gene>
    <name evidence="1" type="ORF">CGXH109_LOCUS141527</name>
</gene>
<reference evidence="1" key="1">
    <citation type="submission" date="2022-08" db="EMBL/GenBank/DDBJ databases">
        <authorList>
            <person name="Giroux E."/>
            <person name="Giroux E."/>
        </authorList>
    </citation>
    <scope>NUCLEOTIDE SEQUENCE</scope>
    <source>
        <strain evidence="1">H1091258</strain>
    </source>
</reference>
<comment type="caution">
    <text evidence="1">The sequence shown here is derived from an EMBL/GenBank/DDBJ whole genome shotgun (WGS) entry which is preliminary data.</text>
</comment>
<dbReference type="PANTHER" id="PTHR43857:SF1">
    <property type="entry name" value="YJGH FAMILY PROTEIN"/>
    <property type="match status" value="1"/>
</dbReference>